<evidence type="ECO:0000313" key="3">
    <source>
        <dbReference type="Proteomes" id="UP001444661"/>
    </source>
</evidence>
<sequence length="210" mass="21993">MGVAGFFGLTECFERAACGVLAELPGVGGAGLGLGCGFGCGRGDVSFALTACSSGPEGLCDLDLCGFPMRGGRGGVNSHDRSDCLRGLGDLRGLGRLGGLGGSGDSDKYSESEGSSDSEYSDSDGDADTVEDRLVLGDLCGRGVRGILIVLTGLLEFLGFGRFADSLLDLLLLRDLCFRRCLVDEDSPIRPVDGWFESLELRAQQFRWAT</sequence>
<comment type="caution">
    <text evidence="2">The sequence shown here is derived from an EMBL/GenBank/DDBJ whole genome shotgun (WGS) entry which is preliminary data.</text>
</comment>
<protein>
    <submittedName>
        <fullName evidence="2">Uncharacterized protein</fullName>
    </submittedName>
</protein>
<name>A0ABR1S2P8_9PEZI</name>
<keyword evidence="3" id="KW-1185">Reference proteome</keyword>
<feature type="region of interest" description="Disordered" evidence="1">
    <location>
        <begin position="102"/>
        <end position="127"/>
    </location>
</feature>
<evidence type="ECO:0000313" key="2">
    <source>
        <dbReference type="EMBL" id="KAK8024293.1"/>
    </source>
</evidence>
<reference evidence="2 3" key="1">
    <citation type="submission" date="2023-01" db="EMBL/GenBank/DDBJ databases">
        <title>Analysis of 21 Apiospora genomes using comparative genomics revels a genus with tremendous synthesis potential of carbohydrate active enzymes and secondary metabolites.</title>
        <authorList>
            <person name="Sorensen T."/>
        </authorList>
    </citation>
    <scope>NUCLEOTIDE SEQUENCE [LARGE SCALE GENOMIC DNA]</scope>
    <source>
        <strain evidence="2 3">CBS 33761</strain>
    </source>
</reference>
<organism evidence="2 3">
    <name type="scientific">Apiospora rasikravindrae</name>
    <dbReference type="NCBI Taxonomy" id="990691"/>
    <lineage>
        <taxon>Eukaryota</taxon>
        <taxon>Fungi</taxon>
        <taxon>Dikarya</taxon>
        <taxon>Ascomycota</taxon>
        <taxon>Pezizomycotina</taxon>
        <taxon>Sordariomycetes</taxon>
        <taxon>Xylariomycetidae</taxon>
        <taxon>Amphisphaeriales</taxon>
        <taxon>Apiosporaceae</taxon>
        <taxon>Apiospora</taxon>
    </lineage>
</organism>
<gene>
    <name evidence="2" type="ORF">PG993_012359</name>
</gene>
<feature type="compositionally biased region" description="Acidic residues" evidence="1">
    <location>
        <begin position="114"/>
        <end position="127"/>
    </location>
</feature>
<dbReference type="EMBL" id="JAQQWK010000011">
    <property type="protein sequence ID" value="KAK8024293.1"/>
    <property type="molecule type" value="Genomic_DNA"/>
</dbReference>
<accession>A0ABR1S2P8</accession>
<proteinExistence type="predicted"/>
<evidence type="ECO:0000256" key="1">
    <source>
        <dbReference type="SAM" id="MobiDB-lite"/>
    </source>
</evidence>
<dbReference type="Proteomes" id="UP001444661">
    <property type="component" value="Unassembled WGS sequence"/>
</dbReference>